<protein>
    <submittedName>
        <fullName evidence="9">ABC transporter, permease protein</fullName>
    </submittedName>
</protein>
<keyword evidence="2 7" id="KW-0813">Transport</keyword>
<evidence type="ECO:0000256" key="7">
    <source>
        <dbReference type="RuleBase" id="RU363032"/>
    </source>
</evidence>
<evidence type="ECO:0000313" key="9">
    <source>
        <dbReference type="EMBL" id="EEA89309.1"/>
    </source>
</evidence>
<feature type="domain" description="ABC transmembrane type-1" evidence="8">
    <location>
        <begin position="101"/>
        <end position="320"/>
    </location>
</feature>
<dbReference type="Proteomes" id="UP000003560">
    <property type="component" value="Unassembled WGS sequence"/>
</dbReference>
<dbReference type="GO" id="GO:0055085">
    <property type="term" value="P:transmembrane transport"/>
    <property type="evidence" value="ECO:0007669"/>
    <property type="project" value="InterPro"/>
</dbReference>
<dbReference type="AlphaFoldDB" id="B6GEF8"/>
<sequence length="330" mass="35956">MGRFLGYLGKRVLSYAAMVFIATSLTFFLASSFMDPRSNYESRTPRPPQESIERALDEANINDKTPIIERYGNWLHDVIFEGDFGLSPSGDSVNRAISSRIGASVKLLAISTVLSVVVGVSLGVYTAQHQYQWQDRFFSGMASLFMVIPTVVLAILVVFAAIWINDATGMRLFYVTGLSSYTGSDPIMAFIDFLQHVFLPSVVLTIVSAVGYHLGQRTYLLDEMNADYVRTARAKGLTRKKAIRKHALRSSLIPTAVSVAFSIASVFTGAVMTEKVFAIHGMGEYFINCIGTNDINGAVAVAAFSGVCTLIGALLADLFAAALDPRIKMN</sequence>
<feature type="transmembrane region" description="Helical" evidence="7">
    <location>
        <begin position="193"/>
        <end position="214"/>
    </location>
</feature>
<dbReference type="PANTHER" id="PTHR30465:SF0">
    <property type="entry name" value="OLIGOPEPTIDE TRANSPORT SYSTEM PERMEASE PROTEIN APPB"/>
    <property type="match status" value="1"/>
</dbReference>
<evidence type="ECO:0000256" key="2">
    <source>
        <dbReference type="ARBA" id="ARBA00022448"/>
    </source>
</evidence>
<name>B6GEF8_9ACTN</name>
<dbReference type="CDD" id="cd06261">
    <property type="entry name" value="TM_PBP2"/>
    <property type="match status" value="1"/>
</dbReference>
<proteinExistence type="inferred from homology"/>
<dbReference type="EMBL" id="ABXJ01000149">
    <property type="protein sequence ID" value="EEA89309.1"/>
    <property type="molecule type" value="Genomic_DNA"/>
</dbReference>
<dbReference type="RefSeq" id="WP_006722119.1">
    <property type="nucleotide sequence ID" value="NZ_CP085935.1"/>
</dbReference>
<dbReference type="HOGENOM" id="CLU_036879_1_2_11"/>
<dbReference type="GO" id="GO:0005886">
    <property type="term" value="C:plasma membrane"/>
    <property type="evidence" value="ECO:0007669"/>
    <property type="project" value="UniProtKB-SubCell"/>
</dbReference>
<keyword evidence="3" id="KW-1003">Cell membrane</keyword>
<evidence type="ECO:0000256" key="4">
    <source>
        <dbReference type="ARBA" id="ARBA00022692"/>
    </source>
</evidence>
<keyword evidence="5 7" id="KW-1133">Transmembrane helix</keyword>
<keyword evidence="6 7" id="KW-0472">Membrane</keyword>
<evidence type="ECO:0000313" key="10">
    <source>
        <dbReference type="Proteomes" id="UP000003560"/>
    </source>
</evidence>
<keyword evidence="4 7" id="KW-0812">Transmembrane</keyword>
<accession>B6GEF8</accession>
<dbReference type="Pfam" id="PF00528">
    <property type="entry name" value="BPD_transp_1"/>
    <property type="match status" value="1"/>
</dbReference>
<dbReference type="GeneID" id="98001700"/>
<comment type="similarity">
    <text evidence="7">Belongs to the binding-protein-dependent transport system permease family.</text>
</comment>
<comment type="subcellular location">
    <subcellularLocation>
        <location evidence="1 7">Cell membrane</location>
        <topology evidence="1 7">Multi-pass membrane protein</topology>
    </subcellularLocation>
</comment>
<dbReference type="SUPFAM" id="SSF161098">
    <property type="entry name" value="MetI-like"/>
    <property type="match status" value="1"/>
</dbReference>
<feature type="transmembrane region" description="Helical" evidence="7">
    <location>
        <begin position="137"/>
        <end position="164"/>
    </location>
</feature>
<evidence type="ECO:0000256" key="5">
    <source>
        <dbReference type="ARBA" id="ARBA00022989"/>
    </source>
</evidence>
<feature type="transmembrane region" description="Helical" evidence="7">
    <location>
        <begin position="301"/>
        <end position="323"/>
    </location>
</feature>
<feature type="transmembrane region" description="Helical" evidence="7">
    <location>
        <begin position="12"/>
        <end position="34"/>
    </location>
</feature>
<dbReference type="STRING" id="445975.COLSTE_02503"/>
<evidence type="ECO:0000256" key="3">
    <source>
        <dbReference type="ARBA" id="ARBA00022475"/>
    </source>
</evidence>
<evidence type="ECO:0000256" key="1">
    <source>
        <dbReference type="ARBA" id="ARBA00004651"/>
    </source>
</evidence>
<evidence type="ECO:0000259" key="8">
    <source>
        <dbReference type="PROSITE" id="PS50928"/>
    </source>
</evidence>
<dbReference type="OrthoDB" id="147639at2"/>
<feature type="transmembrane region" description="Helical" evidence="7">
    <location>
        <begin position="251"/>
        <end position="272"/>
    </location>
</feature>
<reference evidence="9 10" key="2">
    <citation type="submission" date="2008-10" db="EMBL/GenBank/DDBJ databases">
        <authorList>
            <person name="Fulton L."/>
            <person name="Clifton S."/>
            <person name="Fulton B."/>
            <person name="Xu J."/>
            <person name="Minx P."/>
            <person name="Pepin K.H."/>
            <person name="Johnson M."/>
            <person name="Thiruvilangam P."/>
            <person name="Bhonagiri V."/>
            <person name="Nash W.E."/>
            <person name="Mardis E.R."/>
            <person name="Wilson R.K."/>
        </authorList>
    </citation>
    <scope>NUCLEOTIDE SEQUENCE [LARGE SCALE GENOMIC DNA]</scope>
    <source>
        <strain evidence="9 10">DSM 13279</strain>
    </source>
</reference>
<dbReference type="PANTHER" id="PTHR30465">
    <property type="entry name" value="INNER MEMBRANE ABC TRANSPORTER"/>
    <property type="match status" value="1"/>
</dbReference>
<feature type="transmembrane region" description="Helical" evidence="7">
    <location>
        <begin position="107"/>
        <end position="125"/>
    </location>
</feature>
<evidence type="ECO:0000256" key="6">
    <source>
        <dbReference type="ARBA" id="ARBA00023136"/>
    </source>
</evidence>
<dbReference type="eggNOG" id="COG0601">
    <property type="taxonomic scope" value="Bacteria"/>
</dbReference>
<organism evidence="9 10">
    <name type="scientific">Collinsella stercoris DSM 13279</name>
    <dbReference type="NCBI Taxonomy" id="445975"/>
    <lineage>
        <taxon>Bacteria</taxon>
        <taxon>Bacillati</taxon>
        <taxon>Actinomycetota</taxon>
        <taxon>Coriobacteriia</taxon>
        <taxon>Coriobacteriales</taxon>
        <taxon>Coriobacteriaceae</taxon>
        <taxon>Collinsella</taxon>
    </lineage>
</organism>
<reference evidence="9 10" key="1">
    <citation type="submission" date="2008-10" db="EMBL/GenBank/DDBJ databases">
        <title>Draft genome sequence of Collinsella stercoris (DSM 13279).</title>
        <authorList>
            <person name="Sudarsanam P."/>
            <person name="Ley R."/>
            <person name="Guruge J."/>
            <person name="Turnbaugh P.J."/>
            <person name="Mahowald M."/>
            <person name="Liep D."/>
            <person name="Gordon J."/>
        </authorList>
    </citation>
    <scope>NUCLEOTIDE SEQUENCE [LARGE SCALE GENOMIC DNA]</scope>
    <source>
        <strain evidence="9 10">DSM 13279</strain>
    </source>
</reference>
<dbReference type="PROSITE" id="PS50928">
    <property type="entry name" value="ABC_TM1"/>
    <property type="match status" value="1"/>
</dbReference>
<gene>
    <name evidence="9" type="ORF">COLSTE_02503</name>
</gene>
<dbReference type="Gene3D" id="1.10.3720.10">
    <property type="entry name" value="MetI-like"/>
    <property type="match status" value="1"/>
</dbReference>
<keyword evidence="10" id="KW-1185">Reference proteome</keyword>
<dbReference type="InterPro" id="IPR000515">
    <property type="entry name" value="MetI-like"/>
</dbReference>
<comment type="caution">
    <text evidence="9">The sequence shown here is derived from an EMBL/GenBank/DDBJ whole genome shotgun (WGS) entry which is preliminary data.</text>
</comment>
<dbReference type="InterPro" id="IPR035906">
    <property type="entry name" value="MetI-like_sf"/>
</dbReference>